<dbReference type="InterPro" id="IPR025668">
    <property type="entry name" value="Tnp_DDE_dom"/>
</dbReference>
<keyword evidence="3" id="KW-1185">Reference proteome</keyword>
<gene>
    <name evidence="2" type="ORF">BTN49_0825</name>
</gene>
<proteinExistence type="predicted"/>
<protein>
    <submittedName>
        <fullName evidence="2">Mobile element protein</fullName>
    </submittedName>
</protein>
<evidence type="ECO:0000313" key="2">
    <source>
        <dbReference type="EMBL" id="PCS23854.1"/>
    </source>
</evidence>
<dbReference type="AlphaFoldDB" id="A0A2A5T6T0"/>
<dbReference type="EMBL" id="NBYY01000009">
    <property type="protein sequence ID" value="PCS23854.1"/>
    <property type="molecule type" value="Genomic_DNA"/>
</dbReference>
<feature type="domain" description="Transposase DDE" evidence="1">
    <location>
        <begin position="7"/>
        <end position="59"/>
    </location>
</feature>
<evidence type="ECO:0000313" key="3">
    <source>
        <dbReference type="Proteomes" id="UP000219020"/>
    </source>
</evidence>
<reference evidence="3" key="1">
    <citation type="submission" date="2017-04" db="EMBL/GenBank/DDBJ databases">
        <title>Genome evolution of the luminous symbionts of deep sea anglerfish.</title>
        <authorList>
            <person name="Hendry T.A."/>
        </authorList>
    </citation>
    <scope>NUCLEOTIDE SEQUENCE [LARGE SCALE GENOMIC DNA]</scope>
</reference>
<sequence>MLLPHSPSGIAFVNSFKLQIYYNLRIFRHRCTSKRGKGTIGWFYGFKLQLMINDQGGISFTPLSASSCFNGPEI</sequence>
<dbReference type="Proteomes" id="UP000219020">
    <property type="component" value="Unassembled WGS sequence"/>
</dbReference>
<dbReference type="Pfam" id="PF13612">
    <property type="entry name" value="DDE_Tnp_1_3"/>
    <property type="match status" value="1"/>
</dbReference>
<evidence type="ECO:0000259" key="1">
    <source>
        <dbReference type="Pfam" id="PF13612"/>
    </source>
</evidence>
<comment type="caution">
    <text evidence="2">The sequence shown here is derived from an EMBL/GenBank/DDBJ whole genome shotgun (WGS) entry which is preliminary data.</text>
</comment>
<dbReference type="RefSeq" id="WP_190319190.1">
    <property type="nucleotide sequence ID" value="NZ_RPGD01000050.1"/>
</dbReference>
<name>A0A2A5T6T0_9GAMM</name>
<organism evidence="2 3">
    <name type="scientific">Candidatus Enterovibrio escicola</name>
    <dbReference type="NCBI Taxonomy" id="1927127"/>
    <lineage>
        <taxon>Bacteria</taxon>
        <taxon>Pseudomonadati</taxon>
        <taxon>Pseudomonadota</taxon>
        <taxon>Gammaproteobacteria</taxon>
        <taxon>Vibrionales</taxon>
        <taxon>Vibrionaceae</taxon>
        <taxon>Enterovibrio</taxon>
    </lineage>
</organism>
<accession>A0A2A5T6T0</accession>